<dbReference type="AlphaFoldDB" id="A0A1I2RWK5"/>
<dbReference type="STRING" id="269670.SAMN02982927_01774"/>
<dbReference type="EMBL" id="FOOY01000010">
    <property type="protein sequence ID" value="SFG44948.1"/>
    <property type="molecule type" value="Genomic_DNA"/>
</dbReference>
<keyword evidence="3" id="KW-1185">Reference proteome</keyword>
<dbReference type="OrthoDB" id="9802472at2"/>
<dbReference type="InterPro" id="IPR052171">
    <property type="entry name" value="NHEJ_LigD"/>
</dbReference>
<organism evidence="2 3">
    <name type="scientific">Sporolactobacillus nakayamae</name>
    <dbReference type="NCBI Taxonomy" id="269670"/>
    <lineage>
        <taxon>Bacteria</taxon>
        <taxon>Bacillati</taxon>
        <taxon>Bacillota</taxon>
        <taxon>Bacilli</taxon>
        <taxon>Bacillales</taxon>
        <taxon>Sporolactobacillaceae</taxon>
        <taxon>Sporolactobacillus</taxon>
    </lineage>
</organism>
<evidence type="ECO:0000259" key="1">
    <source>
        <dbReference type="Pfam" id="PF21686"/>
    </source>
</evidence>
<reference evidence="3" key="1">
    <citation type="submission" date="2016-10" db="EMBL/GenBank/DDBJ databases">
        <authorList>
            <person name="Varghese N."/>
            <person name="Submissions S."/>
        </authorList>
    </citation>
    <scope>NUCLEOTIDE SEQUENCE [LARGE SCALE GENOMIC DNA]</scope>
    <source>
        <strain evidence="3">ATCC 700379</strain>
    </source>
</reference>
<dbReference type="Pfam" id="PF21686">
    <property type="entry name" value="LigD_Prim-Pol"/>
    <property type="match status" value="1"/>
</dbReference>
<keyword evidence="2" id="KW-0436">Ligase</keyword>
<dbReference type="NCBIfam" id="TIGR02778">
    <property type="entry name" value="ligD_pol"/>
    <property type="match status" value="1"/>
</dbReference>
<dbReference type="RefSeq" id="WP_093672094.1">
    <property type="nucleotide sequence ID" value="NZ_FOOY01000010.1"/>
</dbReference>
<dbReference type="PANTHER" id="PTHR42705:SF2">
    <property type="entry name" value="BIFUNCTIONAL NON-HOMOLOGOUS END JOINING PROTEIN LIGD"/>
    <property type="match status" value="1"/>
</dbReference>
<gene>
    <name evidence="2" type="ORF">SAMN02982927_01774</name>
</gene>
<dbReference type="GO" id="GO:0016874">
    <property type="term" value="F:ligase activity"/>
    <property type="evidence" value="ECO:0007669"/>
    <property type="project" value="UniProtKB-KW"/>
</dbReference>
<dbReference type="PANTHER" id="PTHR42705">
    <property type="entry name" value="BIFUNCTIONAL NON-HOMOLOGOUS END JOINING PROTEIN LIGD"/>
    <property type="match status" value="1"/>
</dbReference>
<dbReference type="InterPro" id="IPR014145">
    <property type="entry name" value="LigD_pol_dom"/>
</dbReference>
<name>A0A1I2RWK5_9BACL</name>
<evidence type="ECO:0000313" key="2">
    <source>
        <dbReference type="EMBL" id="SFG44948.1"/>
    </source>
</evidence>
<dbReference type="Proteomes" id="UP000198752">
    <property type="component" value="Unassembled WGS sequence"/>
</dbReference>
<feature type="domain" description="DNA ligase D polymerase" evidence="1">
    <location>
        <begin position="30"/>
        <end position="275"/>
    </location>
</feature>
<sequence length="302" mass="34392">MKSEETNRLINGLQVTHPEKPIWQQPPINKEQFIAYLDLAAPFMLPFLSRRALTVIRFPHGVPGTSFFQKNCPEYAPKSVDTYEKEGTRYIVCDSKTTLLWLGNQLAIEYHIPFQKIDSVRPTEIVFDLDPPDRSAFPLAIKAASEMRLLFERLSIVSFPKLSGSRGLQIHIPIADLGLSYADTRLFTALIADLLIRQSPELYTVERLKKNRGNRLYIDYVQHAEGKTIICPYSPRGREGATVAAPLLWHEVNESLRIESFTIATVLERISQGVNPMHNYFEQKNESLIPIVNQLKRVNSAS</sequence>
<accession>A0A1I2RWK5</accession>
<dbReference type="Gene3D" id="3.90.920.10">
    <property type="entry name" value="DNA primase, PRIM domain"/>
    <property type="match status" value="1"/>
</dbReference>
<protein>
    <submittedName>
        <fullName evidence="2">DNA ligase D</fullName>
    </submittedName>
</protein>
<evidence type="ECO:0000313" key="3">
    <source>
        <dbReference type="Proteomes" id="UP000198752"/>
    </source>
</evidence>
<proteinExistence type="predicted"/>